<dbReference type="AlphaFoldDB" id="A0A1Q8RY17"/>
<dbReference type="OrthoDB" id="4851079at2759"/>
<organism evidence="1 2">
    <name type="scientific">Colletotrichum chlorophyti</name>
    <dbReference type="NCBI Taxonomy" id="708187"/>
    <lineage>
        <taxon>Eukaryota</taxon>
        <taxon>Fungi</taxon>
        <taxon>Dikarya</taxon>
        <taxon>Ascomycota</taxon>
        <taxon>Pezizomycotina</taxon>
        <taxon>Sordariomycetes</taxon>
        <taxon>Hypocreomycetidae</taxon>
        <taxon>Glomerellales</taxon>
        <taxon>Glomerellaceae</taxon>
        <taxon>Colletotrichum</taxon>
    </lineage>
</organism>
<keyword evidence="2" id="KW-1185">Reference proteome</keyword>
<comment type="caution">
    <text evidence="1">The sequence shown here is derived from an EMBL/GenBank/DDBJ whole genome shotgun (WGS) entry which is preliminary data.</text>
</comment>
<evidence type="ECO:0008006" key="3">
    <source>
        <dbReference type="Google" id="ProtNLM"/>
    </source>
</evidence>
<accession>A0A1Q8RY17</accession>
<dbReference type="STRING" id="708187.A0A1Q8RY17"/>
<dbReference type="EMBL" id="MPGH01000060">
    <property type="protein sequence ID" value="OLN92004.1"/>
    <property type="molecule type" value="Genomic_DNA"/>
</dbReference>
<name>A0A1Q8RY17_9PEZI</name>
<protein>
    <recommendedName>
        <fullName evidence="3">GIY-YIG domain-containing protein</fullName>
    </recommendedName>
</protein>
<evidence type="ECO:0000313" key="2">
    <source>
        <dbReference type="Proteomes" id="UP000186583"/>
    </source>
</evidence>
<sequence length="721" mass="82188">MSSLAVTARVIKRWADEDVAKVKEHGRLYSVPLATGIMGYCPNPSEARGGFMLFQPWVNDNRGWHKLLPKPPLKHHVFIHQSFLEIGVPRLATPIIEGFDKPLIMAGVRPNLDSPFARILAAFFESCRNNAERLELVGVNETQLNLLKATNAIPGLVNEMVKGFKAMETYDLFKNGMPSLKDIITEATPIDKLPSAVKNQLGKHLVLYAIVYWCKNDSSPTGIKGHVYVGRSINAIERKVQHSQNIDSKTRVQLCANHYEPMKTFIDENDGKWEMYPLAMIAKPRLSDTQRLWEAWSQQALVSLFGSYHPGILSAPSDIANPDHFWSSNVSRQMRTMVQQLTQTTIDPTRQPPFPNFGPKAISDMIGGCNWTSPVMEMYHVEAGLWTRTLVMDKDGNPDYWLFRGPPRKVKEDPYIAEANRKTAMLFCRPTPDGIGNLAGNQFLRCSFSEDSGDSWPIEAGDYVVPTVEVKCKTDAIHPHCYAPLPDIGPFDLWSHARRVAIRWDFRDKHGNSCTRYMRPRRSFTFYKSLAECHGIQEVRFSLERGWVLIMSLFGTLLWEWKGHDQGIPTSLINSWRLRVRAIDFDFFRQTIRVTVPEKEEVPRPRLLSFTETMALMKQKYGNNLTVRFSQQGPAAYNTPVYDPHWRSMTLFEPEGMLWKTNVMIGEFKGVEDVVYDGAAYDPEDDMEDDPDHWDRLGRGSQPREDAIEIDIGNDAVCIDM</sequence>
<dbReference type="Proteomes" id="UP000186583">
    <property type="component" value="Unassembled WGS sequence"/>
</dbReference>
<reference evidence="1 2" key="1">
    <citation type="submission" date="2016-11" db="EMBL/GenBank/DDBJ databases">
        <title>Draft Genome Assembly of Colletotrichum chlorophyti a pathogen of herbaceous plants.</title>
        <authorList>
            <person name="Gan P."/>
            <person name="Narusaka M."/>
            <person name="Tsushima A."/>
            <person name="Narusaka Y."/>
            <person name="Takano Y."/>
            <person name="Shirasu K."/>
        </authorList>
    </citation>
    <scope>NUCLEOTIDE SEQUENCE [LARGE SCALE GENOMIC DNA]</scope>
    <source>
        <strain evidence="1 2">NTL11</strain>
    </source>
</reference>
<evidence type="ECO:0000313" key="1">
    <source>
        <dbReference type="EMBL" id="OLN92004.1"/>
    </source>
</evidence>
<gene>
    <name evidence="1" type="ORF">CCHL11_01409</name>
</gene>
<proteinExistence type="predicted"/>